<dbReference type="InterPro" id="IPR000504">
    <property type="entry name" value="RRM_dom"/>
</dbReference>
<dbReference type="PANTHER" id="PTHR48027">
    <property type="entry name" value="HETEROGENEOUS NUCLEAR RIBONUCLEOPROTEIN 87F-RELATED"/>
    <property type="match status" value="1"/>
</dbReference>
<dbReference type="PROSITE" id="PS50102">
    <property type="entry name" value="RRM"/>
    <property type="match status" value="1"/>
</dbReference>
<evidence type="ECO:0000313" key="4">
    <source>
        <dbReference type="Proteomes" id="UP000533476"/>
    </source>
</evidence>
<organism evidence="3 4">
    <name type="scientific">Sulfobacillus harzensis</name>
    <dbReference type="NCBI Taxonomy" id="2729629"/>
    <lineage>
        <taxon>Bacteria</taxon>
        <taxon>Bacillati</taxon>
        <taxon>Bacillota</taxon>
        <taxon>Clostridia</taxon>
        <taxon>Eubacteriales</taxon>
        <taxon>Clostridiales Family XVII. Incertae Sedis</taxon>
        <taxon>Sulfobacillus</taxon>
    </lineage>
</organism>
<proteinExistence type="predicted"/>
<dbReference type="GO" id="GO:0003723">
    <property type="term" value="F:RNA binding"/>
    <property type="evidence" value="ECO:0007669"/>
    <property type="project" value="UniProtKB-KW"/>
</dbReference>
<reference evidence="3 4" key="1">
    <citation type="submission" date="2020-04" db="EMBL/GenBank/DDBJ databases">
        <authorList>
            <person name="Zhang R."/>
            <person name="Schippers A."/>
        </authorList>
    </citation>
    <scope>NUCLEOTIDE SEQUENCE [LARGE SCALE GENOMIC DNA]</scope>
    <source>
        <strain evidence="3 4">DSM 109850</strain>
    </source>
</reference>
<feature type="domain" description="RRM" evidence="2">
    <location>
        <begin position="3"/>
        <end position="80"/>
    </location>
</feature>
<evidence type="ECO:0000259" key="2">
    <source>
        <dbReference type="PROSITE" id="PS50102"/>
    </source>
</evidence>
<dbReference type="RefSeq" id="WP_169096352.1">
    <property type="nucleotide sequence ID" value="NZ_JABBVZ010000005.1"/>
</dbReference>
<evidence type="ECO:0000313" key="3">
    <source>
        <dbReference type="EMBL" id="NMP21224.1"/>
    </source>
</evidence>
<dbReference type="InterPro" id="IPR012677">
    <property type="entry name" value="Nucleotide-bd_a/b_plait_sf"/>
</dbReference>
<dbReference type="AlphaFoldDB" id="A0A7Y0L0T7"/>
<dbReference type="EMBL" id="JABBVZ010000005">
    <property type="protein sequence ID" value="NMP21224.1"/>
    <property type="molecule type" value="Genomic_DNA"/>
</dbReference>
<dbReference type="CDD" id="cd21608">
    <property type="entry name" value="RRM2_NsCP33_like"/>
    <property type="match status" value="1"/>
</dbReference>
<dbReference type="InterPro" id="IPR048289">
    <property type="entry name" value="RRM2_NsCP33-like"/>
</dbReference>
<dbReference type="SMART" id="SM00360">
    <property type="entry name" value="RRM"/>
    <property type="match status" value="1"/>
</dbReference>
<comment type="caution">
    <text evidence="3">The sequence shown here is derived from an EMBL/GenBank/DDBJ whole genome shotgun (WGS) entry which is preliminary data.</text>
</comment>
<sequence length="85" mass="9545">MAKTLYVGNLPWSMSEDELAEAFSRHVQVVSARIITDRETGRSRGFGFVEVEDQDVEQAVEAMNGTQLGGRDIIVNEARPRQSKY</sequence>
<dbReference type="InterPro" id="IPR052462">
    <property type="entry name" value="SLIRP/GR-RBP-like"/>
</dbReference>
<protein>
    <submittedName>
        <fullName evidence="3">RNA-binding protein</fullName>
    </submittedName>
</protein>
<keyword evidence="1" id="KW-0694">RNA-binding</keyword>
<evidence type="ECO:0000256" key="1">
    <source>
        <dbReference type="ARBA" id="ARBA00022884"/>
    </source>
</evidence>
<dbReference type="Pfam" id="PF00076">
    <property type="entry name" value="RRM_1"/>
    <property type="match status" value="1"/>
</dbReference>
<gene>
    <name evidence="3" type="ORF">HIJ39_02465</name>
</gene>
<dbReference type="Gene3D" id="3.30.70.330">
    <property type="match status" value="1"/>
</dbReference>
<dbReference type="InterPro" id="IPR035979">
    <property type="entry name" value="RBD_domain_sf"/>
</dbReference>
<dbReference type="Proteomes" id="UP000533476">
    <property type="component" value="Unassembled WGS sequence"/>
</dbReference>
<name>A0A7Y0L0T7_9FIRM</name>
<accession>A0A7Y0L0T7</accession>
<keyword evidence="4" id="KW-1185">Reference proteome</keyword>
<dbReference type="SUPFAM" id="SSF54928">
    <property type="entry name" value="RNA-binding domain, RBD"/>
    <property type="match status" value="1"/>
</dbReference>